<dbReference type="InterPro" id="IPR011697">
    <property type="entry name" value="Peptidase_C26"/>
</dbReference>
<protein>
    <submittedName>
        <fullName evidence="1">Putative gamma-glutamyl-gamma-aminobutyrate hydrolase</fullName>
        <ecNumber evidence="1">6.3.5.2</ecNumber>
    </submittedName>
</protein>
<dbReference type="Proteomes" id="UP000238701">
    <property type="component" value="Unassembled WGS sequence"/>
</dbReference>
<dbReference type="Gene3D" id="3.40.50.880">
    <property type="match status" value="1"/>
</dbReference>
<proteinExistence type="predicted"/>
<organism evidence="1 2">
    <name type="scientific">Candidatus Sulfotelmatobacter kueseliae</name>
    <dbReference type="NCBI Taxonomy" id="2042962"/>
    <lineage>
        <taxon>Bacteria</taxon>
        <taxon>Pseudomonadati</taxon>
        <taxon>Acidobacteriota</taxon>
        <taxon>Terriglobia</taxon>
        <taxon>Terriglobales</taxon>
        <taxon>Candidatus Korobacteraceae</taxon>
        <taxon>Candidatus Sulfotelmatobacter</taxon>
    </lineage>
</organism>
<dbReference type="EC" id="6.3.5.2" evidence="1"/>
<dbReference type="GO" id="GO:0005829">
    <property type="term" value="C:cytosol"/>
    <property type="evidence" value="ECO:0007669"/>
    <property type="project" value="TreeGrafter"/>
</dbReference>
<dbReference type="InterPro" id="IPR044668">
    <property type="entry name" value="PuuD-like"/>
</dbReference>
<dbReference type="PANTHER" id="PTHR43235:SF1">
    <property type="entry name" value="GLUTAMINE AMIDOTRANSFERASE PB2B2.05-RELATED"/>
    <property type="match status" value="1"/>
</dbReference>
<dbReference type="SUPFAM" id="SSF52317">
    <property type="entry name" value="Class I glutamine amidotransferase-like"/>
    <property type="match status" value="1"/>
</dbReference>
<keyword evidence="1" id="KW-0436">Ligase</keyword>
<dbReference type="InterPro" id="IPR029062">
    <property type="entry name" value="Class_I_gatase-like"/>
</dbReference>
<accession>A0A2U3K1A6</accession>
<dbReference type="AlphaFoldDB" id="A0A2U3K1A6"/>
<evidence type="ECO:0000313" key="2">
    <source>
        <dbReference type="Proteomes" id="UP000238701"/>
    </source>
</evidence>
<dbReference type="PROSITE" id="PS51273">
    <property type="entry name" value="GATASE_TYPE_1"/>
    <property type="match status" value="1"/>
</dbReference>
<evidence type="ECO:0000313" key="1">
    <source>
        <dbReference type="EMBL" id="SPF33446.1"/>
    </source>
</evidence>
<dbReference type="GO" id="GO:0016811">
    <property type="term" value="F:hydrolase activity, acting on carbon-nitrogen (but not peptide) bonds, in linear amides"/>
    <property type="evidence" value="ECO:0007669"/>
    <property type="project" value="InterPro"/>
</dbReference>
<sequence length="206" mass="22257">MKAVAITQRVSLVPAYGERRDCLDQAWTKFLAACGLLPVLLPNVTKAALALCEGAGIAGLVLTGGNDLAVLGGDAPERDAVENALLDLAERRGLPVLGVCRGMQVIQQRFAISLRRVEGHVAQRQVIRINGEPKEVNSYHHFAAFDSRPPLEVWAVAADGVVKAIRHSAQPMTGIMWHPERSAPFSPADVELFRQVFGVEGCAQLF</sequence>
<reference evidence="2" key="1">
    <citation type="submission" date="2018-02" db="EMBL/GenBank/DDBJ databases">
        <authorList>
            <person name="Hausmann B."/>
        </authorList>
    </citation>
    <scope>NUCLEOTIDE SEQUENCE [LARGE SCALE GENOMIC DNA]</scope>
    <source>
        <strain evidence="2">Peat soil MAG SbA1</strain>
    </source>
</reference>
<keyword evidence="1" id="KW-0378">Hydrolase</keyword>
<dbReference type="Pfam" id="PF07722">
    <property type="entry name" value="Peptidase_C26"/>
    <property type="match status" value="2"/>
</dbReference>
<dbReference type="EMBL" id="OMOD01000022">
    <property type="protein sequence ID" value="SPF33446.1"/>
    <property type="molecule type" value="Genomic_DNA"/>
</dbReference>
<dbReference type="GO" id="GO:0003922">
    <property type="term" value="F:GMP synthase (glutamine-hydrolyzing) activity"/>
    <property type="evidence" value="ECO:0007669"/>
    <property type="project" value="UniProtKB-EC"/>
</dbReference>
<name>A0A2U3K1A6_9BACT</name>
<gene>
    <name evidence="1" type="ORF">SBA1_1180011</name>
</gene>
<dbReference type="PANTHER" id="PTHR43235">
    <property type="entry name" value="GLUTAMINE AMIDOTRANSFERASE PB2B2.05-RELATED"/>
    <property type="match status" value="1"/>
</dbReference>